<dbReference type="STRING" id="1236501.GCA_000613865_00446"/>
<dbReference type="PROSITE" id="PS50110">
    <property type="entry name" value="RESPONSE_REGULATORY"/>
    <property type="match status" value="1"/>
</dbReference>
<evidence type="ECO:0000313" key="4">
    <source>
        <dbReference type="EMBL" id="OUJ12216.1"/>
    </source>
</evidence>
<dbReference type="Gene3D" id="3.40.50.2300">
    <property type="match status" value="1"/>
</dbReference>
<dbReference type="SUPFAM" id="SSF52172">
    <property type="entry name" value="CheY-like"/>
    <property type="match status" value="1"/>
</dbReference>
<feature type="modified residue" description="4-aspartylphosphate" evidence="2">
    <location>
        <position position="59"/>
    </location>
</feature>
<dbReference type="Pfam" id="PF00072">
    <property type="entry name" value="Response_reg"/>
    <property type="match status" value="1"/>
</dbReference>
<dbReference type="InterPro" id="IPR050595">
    <property type="entry name" value="Bact_response_regulator"/>
</dbReference>
<proteinExistence type="predicted"/>
<dbReference type="SMART" id="SM00448">
    <property type="entry name" value="REC"/>
    <property type="match status" value="1"/>
</dbReference>
<evidence type="ECO:0000256" key="2">
    <source>
        <dbReference type="PROSITE-ProRule" id="PRU00169"/>
    </source>
</evidence>
<dbReference type="PANTHER" id="PTHR44591:SF25">
    <property type="entry name" value="CHEMOTAXIS TWO-COMPONENT RESPONSE REGULATOR"/>
    <property type="match status" value="1"/>
</dbReference>
<dbReference type="GO" id="GO:0000160">
    <property type="term" value="P:phosphorelay signal transduction system"/>
    <property type="evidence" value="ECO:0007669"/>
    <property type="project" value="InterPro"/>
</dbReference>
<accession>A0A252BTI1</accession>
<feature type="domain" description="Response regulatory" evidence="3">
    <location>
        <begin position="8"/>
        <end position="126"/>
    </location>
</feature>
<dbReference type="AlphaFoldDB" id="A0A252BTI1"/>
<dbReference type="Proteomes" id="UP000194931">
    <property type="component" value="Unassembled WGS sequence"/>
</dbReference>
<dbReference type="eggNOG" id="COG0784">
    <property type="taxonomic scope" value="Bacteria"/>
</dbReference>
<gene>
    <name evidence="4" type="ORF">HK26_03290</name>
</gene>
<reference evidence="5" key="1">
    <citation type="submission" date="2014-06" db="EMBL/GenBank/DDBJ databases">
        <authorList>
            <person name="Winans N.J."/>
            <person name="Newell P.D."/>
            <person name="Douglas A.E."/>
        </authorList>
    </citation>
    <scope>NUCLEOTIDE SEQUENCE [LARGE SCALE GENOMIC DNA]</scope>
</reference>
<evidence type="ECO:0000259" key="3">
    <source>
        <dbReference type="PROSITE" id="PS50110"/>
    </source>
</evidence>
<name>A0A252BTI1_9PROT</name>
<sequence length="127" mass="13797">MVEKVGIRVLTVDDSRTMQGMLRKALEGAGYDVIQGGDGVEGLEVLQAADPVPNAIITDINMPRMDGFEFIEAVRALEQYKHLPMIVLTTESDPEKKARARAVGATGWIVKPFSTDSLVAAIRRVTA</sequence>
<dbReference type="OrthoDB" id="9800897at2"/>
<keyword evidence="1 2" id="KW-0597">Phosphoprotein</keyword>
<keyword evidence="5" id="KW-1185">Reference proteome</keyword>
<evidence type="ECO:0000256" key="1">
    <source>
        <dbReference type="ARBA" id="ARBA00022553"/>
    </source>
</evidence>
<dbReference type="RefSeq" id="WP_086639438.1">
    <property type="nucleotide sequence ID" value="NZ_JAERKS010000003.1"/>
</dbReference>
<evidence type="ECO:0000313" key="5">
    <source>
        <dbReference type="Proteomes" id="UP000194931"/>
    </source>
</evidence>
<organism evidence="4 5">
    <name type="scientific">Acetobacter okinawensis</name>
    <dbReference type="NCBI Taxonomy" id="1076594"/>
    <lineage>
        <taxon>Bacteria</taxon>
        <taxon>Pseudomonadati</taxon>
        <taxon>Pseudomonadota</taxon>
        <taxon>Alphaproteobacteria</taxon>
        <taxon>Acetobacterales</taxon>
        <taxon>Acetobacteraceae</taxon>
        <taxon>Acetobacter</taxon>
    </lineage>
</organism>
<dbReference type="InterPro" id="IPR001789">
    <property type="entry name" value="Sig_transdc_resp-reg_receiver"/>
</dbReference>
<dbReference type="PANTHER" id="PTHR44591">
    <property type="entry name" value="STRESS RESPONSE REGULATOR PROTEIN 1"/>
    <property type="match status" value="1"/>
</dbReference>
<protein>
    <submittedName>
        <fullName evidence="4">Fis family transcriptional regulator</fullName>
    </submittedName>
</protein>
<comment type="caution">
    <text evidence="4">The sequence shown here is derived from an EMBL/GenBank/DDBJ whole genome shotgun (WGS) entry which is preliminary data.</text>
</comment>
<dbReference type="InterPro" id="IPR011006">
    <property type="entry name" value="CheY-like_superfamily"/>
</dbReference>
<dbReference type="EMBL" id="JOPJ01000017">
    <property type="protein sequence ID" value="OUJ12216.1"/>
    <property type="molecule type" value="Genomic_DNA"/>
</dbReference>